<dbReference type="Pfam" id="PF02518">
    <property type="entry name" value="HATPase_c"/>
    <property type="match status" value="1"/>
</dbReference>
<dbReference type="GO" id="GO:0005524">
    <property type="term" value="F:ATP binding"/>
    <property type="evidence" value="ECO:0007669"/>
    <property type="project" value="UniProtKB-KW"/>
</dbReference>
<feature type="domain" description="Response regulatory" evidence="11">
    <location>
        <begin position="10"/>
        <end position="126"/>
    </location>
</feature>
<keyword evidence="5" id="KW-0547">Nucleotide-binding</keyword>
<dbReference type="InterPro" id="IPR005467">
    <property type="entry name" value="His_kinase_dom"/>
</dbReference>
<dbReference type="SUPFAM" id="SSF55785">
    <property type="entry name" value="PYP-like sensor domain (PAS domain)"/>
    <property type="match status" value="2"/>
</dbReference>
<dbReference type="InterPro" id="IPR013655">
    <property type="entry name" value="PAS_fold_3"/>
</dbReference>
<evidence type="ECO:0000256" key="5">
    <source>
        <dbReference type="ARBA" id="ARBA00022741"/>
    </source>
</evidence>
<dbReference type="PANTHER" id="PTHR43065">
    <property type="entry name" value="SENSOR HISTIDINE KINASE"/>
    <property type="match status" value="1"/>
</dbReference>
<evidence type="ECO:0000259" key="12">
    <source>
        <dbReference type="PROSITE" id="PS50113"/>
    </source>
</evidence>
<dbReference type="eggNOG" id="COG2202">
    <property type="taxonomic scope" value="Bacteria"/>
</dbReference>
<dbReference type="Gene3D" id="1.10.287.130">
    <property type="match status" value="1"/>
</dbReference>
<dbReference type="SMART" id="SM00086">
    <property type="entry name" value="PAC"/>
    <property type="match status" value="2"/>
</dbReference>
<organism evidence="13 14">
    <name type="scientific">Desulfatibacillum aliphaticivorans</name>
    <dbReference type="NCBI Taxonomy" id="218208"/>
    <lineage>
        <taxon>Bacteria</taxon>
        <taxon>Pseudomonadati</taxon>
        <taxon>Thermodesulfobacteriota</taxon>
        <taxon>Desulfobacteria</taxon>
        <taxon>Desulfobacterales</taxon>
        <taxon>Desulfatibacillaceae</taxon>
        <taxon>Desulfatibacillum</taxon>
    </lineage>
</organism>
<dbReference type="PRINTS" id="PR00344">
    <property type="entry name" value="BCTRLSENSOR"/>
</dbReference>
<dbReference type="PANTHER" id="PTHR43065:SF46">
    <property type="entry name" value="C4-DICARBOXYLATE TRANSPORT SENSOR PROTEIN DCTB"/>
    <property type="match status" value="1"/>
</dbReference>
<protein>
    <recommendedName>
        <fullName evidence="2">histidine kinase</fullName>
        <ecNumber evidence="2">2.7.13.3</ecNumber>
    </recommendedName>
</protein>
<dbReference type="SUPFAM" id="SSF47384">
    <property type="entry name" value="Homodimeric domain of signal transducing histidine kinase"/>
    <property type="match status" value="1"/>
</dbReference>
<keyword evidence="7" id="KW-0067">ATP-binding</keyword>
<dbReference type="Proteomes" id="UP000000739">
    <property type="component" value="Chromosome"/>
</dbReference>
<dbReference type="CDD" id="cd00156">
    <property type="entry name" value="REC"/>
    <property type="match status" value="2"/>
</dbReference>
<dbReference type="InterPro" id="IPR004358">
    <property type="entry name" value="Sig_transdc_His_kin-like_C"/>
</dbReference>
<sequence length="914" mass="101735">MPFLKERKFQVLVVEDNPADLDLVTEYLEMGVHDFCVKSATSIEDASTQLGNSKFDVVLLDLGLPDSQGVDSVTSLVKDCPSVPVIALTGRDDDETATRAIREGAQDYLVKGKISSDQIIRAIRYAIDRKNTENELSAIYENAPVLMMLVDKDRKILRLNQLSSISGQRKNMKYVGLRGGDALRCLYALQNEAGCGNSPNCDQCKIKESILHTLETGAPLKNIETMLPVSDGKETRDLHLSVSTAQIILNNEPKVLVALADVTTRIQAMKDLQRSEALLNNTQRLTKIGGWEWDIEKEEMFWTKEVYNIHGFKEEEYPVNSQEHIKKSLDCYAPEYRNIILSAFKRCVETGAPYDFEVPFVKATGTKIWVRTTGQPMYKGKKIVRIIGNIMDITERKEAEQDLKKSEAFLNATGKMAKVGGWEIDAATSNVRWTDVTYEIHEIPKAYRPTYEEAIAFFHEDDRPKLEAGLKNAMENGEPCDMELRFTTAKGRQLWTHTKCSPVVENGRVVRLLGTFQDITASKTAQEEKKHLQEQFQQAQKLESVGRLAGGVAHDLNNMLTPILGFAEILMEDFGPDDDRRDSVQEIISAGAKAKELVAQLLAFSRKQILEFRLLDLNQVLSGFEKLLRRTIREDVAIEMELAPSLPPIRGDIGHLEQVIMNLAVNAQDAMPGGGKLRISTSVAEYDGKTPMAGEKLPEGRYVVLSVKDSGAGMDQETLQNVFEPFYTTKTKDKGTGLGLSTVYGIVRQHNGQISLSSELNAGAEFKIFLPVQDAAAVQEASPVKQQTDEAGQETILLVEDNPQVRNLARLVLKRRGYNVLGAADGPEALEMIKEQAHPINLLLTDVVMPEMSGRDLFKQLSGDSKIKVLYMSGYDDEMIAKEGVLENGVDFIQKPFTGQALAAKVRQVLDRSA</sequence>
<comment type="catalytic activity">
    <reaction evidence="1">
        <text>ATP + protein L-histidine = ADP + protein N-phospho-L-histidine.</text>
        <dbReference type="EC" id="2.7.13.3"/>
    </reaction>
</comment>
<dbReference type="NCBIfam" id="TIGR00229">
    <property type="entry name" value="sensory_box"/>
    <property type="match status" value="2"/>
</dbReference>
<evidence type="ECO:0000256" key="4">
    <source>
        <dbReference type="ARBA" id="ARBA00022679"/>
    </source>
</evidence>
<evidence type="ECO:0000256" key="7">
    <source>
        <dbReference type="ARBA" id="ARBA00022840"/>
    </source>
</evidence>
<dbReference type="Pfam" id="PF00072">
    <property type="entry name" value="Response_reg"/>
    <property type="match status" value="2"/>
</dbReference>
<dbReference type="InterPro" id="IPR000014">
    <property type="entry name" value="PAS"/>
</dbReference>
<dbReference type="InterPro" id="IPR003661">
    <property type="entry name" value="HisK_dim/P_dom"/>
</dbReference>
<dbReference type="RefSeq" id="WP_015948147.1">
    <property type="nucleotide sequence ID" value="NC_011768.1"/>
</dbReference>
<dbReference type="InterPro" id="IPR035965">
    <property type="entry name" value="PAS-like_dom_sf"/>
</dbReference>
<accession>B8FLE4</accession>
<reference evidence="13 14" key="1">
    <citation type="journal article" date="2012" name="Environ. Microbiol.">
        <title>The genome sequence of Desulfatibacillum alkenivorans AK-01: a blueprint for anaerobic alkane oxidation.</title>
        <authorList>
            <person name="Callaghan A.V."/>
            <person name="Morris B.E."/>
            <person name="Pereira I.A."/>
            <person name="McInerney M.J."/>
            <person name="Austin R.N."/>
            <person name="Groves J.T."/>
            <person name="Kukor J.J."/>
            <person name="Suflita J.M."/>
            <person name="Young L.Y."/>
            <person name="Zylstra G.J."/>
            <person name="Wawrik B."/>
        </authorList>
    </citation>
    <scope>NUCLEOTIDE SEQUENCE [LARGE SCALE GENOMIC DNA]</scope>
    <source>
        <strain evidence="13 14">AK-01</strain>
    </source>
</reference>
<dbReference type="CDD" id="cd00082">
    <property type="entry name" value="HisKA"/>
    <property type="match status" value="1"/>
</dbReference>
<dbReference type="CDD" id="cd00130">
    <property type="entry name" value="PAS"/>
    <property type="match status" value="2"/>
</dbReference>
<gene>
    <name evidence="13" type="ordered locus">Dalk_3402</name>
</gene>
<evidence type="ECO:0000256" key="2">
    <source>
        <dbReference type="ARBA" id="ARBA00012438"/>
    </source>
</evidence>
<dbReference type="Pfam" id="PF08447">
    <property type="entry name" value="PAS_3"/>
    <property type="match status" value="2"/>
</dbReference>
<dbReference type="PROSITE" id="PS50113">
    <property type="entry name" value="PAC"/>
    <property type="match status" value="2"/>
</dbReference>
<keyword evidence="8" id="KW-0902">Two-component regulatory system</keyword>
<dbReference type="EC" id="2.7.13.3" evidence="2"/>
<dbReference type="eggNOG" id="COG0745">
    <property type="taxonomic scope" value="Bacteria"/>
</dbReference>
<dbReference type="AlphaFoldDB" id="B8FLE4"/>
<feature type="modified residue" description="4-aspartylphosphate" evidence="9">
    <location>
        <position position="846"/>
    </location>
</feature>
<dbReference type="InterPro" id="IPR000700">
    <property type="entry name" value="PAS-assoc_C"/>
</dbReference>
<dbReference type="InterPro" id="IPR011006">
    <property type="entry name" value="CheY-like_superfamily"/>
</dbReference>
<dbReference type="InterPro" id="IPR001610">
    <property type="entry name" value="PAC"/>
</dbReference>
<dbReference type="InterPro" id="IPR001789">
    <property type="entry name" value="Sig_transdc_resp-reg_receiver"/>
</dbReference>
<feature type="modified residue" description="4-aspartylphosphate" evidence="9">
    <location>
        <position position="61"/>
    </location>
</feature>
<dbReference type="Gene3D" id="3.30.450.20">
    <property type="entry name" value="PAS domain"/>
    <property type="match status" value="3"/>
</dbReference>
<keyword evidence="3 9" id="KW-0597">Phosphoprotein</keyword>
<name>B8FLE4_DESAL</name>
<evidence type="ECO:0000259" key="11">
    <source>
        <dbReference type="PROSITE" id="PS50110"/>
    </source>
</evidence>
<keyword evidence="4" id="KW-0808">Transferase</keyword>
<dbReference type="SUPFAM" id="SSF52172">
    <property type="entry name" value="CheY-like"/>
    <property type="match status" value="2"/>
</dbReference>
<feature type="domain" description="PAC" evidence="12">
    <location>
        <begin position="480"/>
        <end position="531"/>
    </location>
</feature>
<evidence type="ECO:0000259" key="10">
    <source>
        <dbReference type="PROSITE" id="PS50109"/>
    </source>
</evidence>
<dbReference type="Pfam" id="PF00512">
    <property type="entry name" value="HisKA"/>
    <property type="match status" value="1"/>
</dbReference>
<dbReference type="HOGENOM" id="CLU_000445_114_51_7"/>
<dbReference type="PROSITE" id="PS50110">
    <property type="entry name" value="RESPONSE_REGULATORY"/>
    <property type="match status" value="2"/>
</dbReference>
<evidence type="ECO:0000313" key="13">
    <source>
        <dbReference type="EMBL" id="ACL05090.1"/>
    </source>
</evidence>
<keyword evidence="6 13" id="KW-0418">Kinase</keyword>
<evidence type="ECO:0000256" key="6">
    <source>
        <dbReference type="ARBA" id="ARBA00022777"/>
    </source>
</evidence>
<dbReference type="Gene3D" id="3.30.565.10">
    <property type="entry name" value="Histidine kinase-like ATPase, C-terminal domain"/>
    <property type="match status" value="1"/>
</dbReference>
<dbReference type="SMART" id="SM00387">
    <property type="entry name" value="HATPase_c"/>
    <property type="match status" value="1"/>
</dbReference>
<feature type="domain" description="PAC" evidence="12">
    <location>
        <begin position="354"/>
        <end position="405"/>
    </location>
</feature>
<proteinExistence type="predicted"/>
<dbReference type="SMART" id="SM00448">
    <property type="entry name" value="REC"/>
    <property type="match status" value="2"/>
</dbReference>
<evidence type="ECO:0000256" key="3">
    <source>
        <dbReference type="ARBA" id="ARBA00022553"/>
    </source>
</evidence>
<dbReference type="PROSITE" id="PS50109">
    <property type="entry name" value="HIS_KIN"/>
    <property type="match status" value="1"/>
</dbReference>
<dbReference type="KEGG" id="dal:Dalk_3402"/>
<dbReference type="eggNOG" id="COG4191">
    <property type="taxonomic scope" value="Bacteria"/>
</dbReference>
<dbReference type="InterPro" id="IPR036097">
    <property type="entry name" value="HisK_dim/P_sf"/>
</dbReference>
<evidence type="ECO:0000256" key="1">
    <source>
        <dbReference type="ARBA" id="ARBA00000085"/>
    </source>
</evidence>
<dbReference type="GO" id="GO:0000155">
    <property type="term" value="F:phosphorelay sensor kinase activity"/>
    <property type="evidence" value="ECO:0007669"/>
    <property type="project" value="InterPro"/>
</dbReference>
<feature type="domain" description="Histidine kinase" evidence="10">
    <location>
        <begin position="551"/>
        <end position="774"/>
    </location>
</feature>
<dbReference type="Gene3D" id="3.40.50.2300">
    <property type="match status" value="2"/>
</dbReference>
<keyword evidence="14" id="KW-1185">Reference proteome</keyword>
<feature type="domain" description="Response regulatory" evidence="11">
    <location>
        <begin position="795"/>
        <end position="910"/>
    </location>
</feature>
<dbReference type="SMART" id="SM00388">
    <property type="entry name" value="HisKA"/>
    <property type="match status" value="1"/>
</dbReference>
<dbReference type="InterPro" id="IPR036890">
    <property type="entry name" value="HATPase_C_sf"/>
</dbReference>
<evidence type="ECO:0000313" key="14">
    <source>
        <dbReference type="Proteomes" id="UP000000739"/>
    </source>
</evidence>
<dbReference type="SUPFAM" id="SSF55874">
    <property type="entry name" value="ATPase domain of HSP90 chaperone/DNA topoisomerase II/histidine kinase"/>
    <property type="match status" value="1"/>
</dbReference>
<dbReference type="InterPro" id="IPR003594">
    <property type="entry name" value="HATPase_dom"/>
</dbReference>
<evidence type="ECO:0000256" key="8">
    <source>
        <dbReference type="ARBA" id="ARBA00023012"/>
    </source>
</evidence>
<evidence type="ECO:0000256" key="9">
    <source>
        <dbReference type="PROSITE-ProRule" id="PRU00169"/>
    </source>
</evidence>
<dbReference type="EMBL" id="CP001322">
    <property type="protein sequence ID" value="ACL05090.1"/>
    <property type="molecule type" value="Genomic_DNA"/>
</dbReference>